<protein>
    <recommendedName>
        <fullName evidence="3">TrwC relaxase domain-containing protein</fullName>
    </recommendedName>
</protein>
<accession>A0ABY8WL40</accession>
<evidence type="ECO:0008006" key="3">
    <source>
        <dbReference type="Google" id="ProtNLM"/>
    </source>
</evidence>
<gene>
    <name evidence="1" type="ORF">ACTOB_002208</name>
</gene>
<name>A0ABY8WL40_9ACTN</name>
<dbReference type="Proteomes" id="UP001240150">
    <property type="component" value="Chromosome"/>
</dbReference>
<reference evidence="1 2" key="1">
    <citation type="submission" date="2023-06" db="EMBL/GenBank/DDBJ databases">
        <authorList>
            <person name="Yushchuk O."/>
            <person name="Binda E."/>
            <person name="Ruckert-Reed C."/>
            <person name="Fedorenko V."/>
            <person name="Kalinowski J."/>
            <person name="Marinelli F."/>
        </authorList>
    </citation>
    <scope>NUCLEOTIDE SEQUENCE [LARGE SCALE GENOMIC DNA]</scope>
    <source>
        <strain evidence="1 2">NRRL 3884</strain>
    </source>
</reference>
<evidence type="ECO:0000313" key="2">
    <source>
        <dbReference type="Proteomes" id="UP001240150"/>
    </source>
</evidence>
<proteinExistence type="predicted"/>
<dbReference type="RefSeq" id="WP_284919985.1">
    <property type="nucleotide sequence ID" value="NZ_CP126980.1"/>
</dbReference>
<organism evidence="1 2">
    <name type="scientific">Actinoplanes oblitus</name>
    <dbReference type="NCBI Taxonomy" id="3040509"/>
    <lineage>
        <taxon>Bacteria</taxon>
        <taxon>Bacillati</taxon>
        <taxon>Actinomycetota</taxon>
        <taxon>Actinomycetes</taxon>
        <taxon>Micromonosporales</taxon>
        <taxon>Micromonosporaceae</taxon>
        <taxon>Actinoplanes</taxon>
    </lineage>
</organism>
<sequence>MRGRLQLSLEFRQRSYGSYDESALGHQLGRLATLAWVRYHREYTEVEAAYLGGHEPDRDPADRRFEQEADELTVTGAAPDGWISIDSRALASWTVTVRSGAQRQLSQQQFIGAALAAATATISAYRSARARLLDQYYDLSAGLPAWRRADNRPVERR</sequence>
<evidence type="ECO:0000313" key="1">
    <source>
        <dbReference type="EMBL" id="WIM98604.1"/>
    </source>
</evidence>
<dbReference type="EMBL" id="CP126980">
    <property type="protein sequence ID" value="WIM98604.1"/>
    <property type="molecule type" value="Genomic_DNA"/>
</dbReference>
<keyword evidence="2" id="KW-1185">Reference proteome</keyword>